<evidence type="ECO:0000259" key="10">
    <source>
        <dbReference type="PROSITE" id="PS50042"/>
    </source>
</evidence>
<comment type="subcellular location">
    <subcellularLocation>
        <location evidence="1">Membrane</location>
        <topology evidence="1">Multi-pass membrane protein</topology>
    </subcellularLocation>
</comment>
<dbReference type="SUPFAM" id="SSF51206">
    <property type="entry name" value="cAMP-binding domain-like"/>
    <property type="match status" value="1"/>
</dbReference>
<keyword evidence="5" id="KW-0406">Ion transport</keyword>
<evidence type="ECO:0000256" key="7">
    <source>
        <dbReference type="ARBA" id="ARBA00023286"/>
    </source>
</evidence>
<proteinExistence type="predicted"/>
<evidence type="ECO:0000256" key="1">
    <source>
        <dbReference type="ARBA" id="ARBA00004141"/>
    </source>
</evidence>
<dbReference type="Pfam" id="PF00027">
    <property type="entry name" value="cNMP_binding"/>
    <property type="match status" value="1"/>
</dbReference>
<keyword evidence="8" id="KW-0407">Ion channel</keyword>
<dbReference type="PANTHER" id="PTHR45638:SF7">
    <property type="entry name" value="CYCLIC NUCLEOTIDE-GATED ION CHANNEL-LIKE, ISOFORM E"/>
    <property type="match status" value="1"/>
</dbReference>
<dbReference type="Proteomes" id="UP000681967">
    <property type="component" value="Unassembled WGS sequence"/>
</dbReference>
<feature type="domain" description="Cyclic nucleotide-binding" evidence="10">
    <location>
        <begin position="3"/>
        <end position="122"/>
    </location>
</feature>
<evidence type="ECO:0000313" key="12">
    <source>
        <dbReference type="EMBL" id="CAF5093502.1"/>
    </source>
</evidence>
<keyword evidence="7" id="KW-1071">Ligand-gated ion channel</keyword>
<keyword evidence="3" id="KW-0812">Transmembrane</keyword>
<protein>
    <recommendedName>
        <fullName evidence="10">Cyclic nucleotide-binding domain-containing protein</fullName>
    </recommendedName>
</protein>
<keyword evidence="4" id="KW-1133">Transmembrane helix</keyword>
<feature type="non-terminal residue" evidence="12">
    <location>
        <position position="1"/>
    </location>
</feature>
<dbReference type="PROSITE" id="PS00889">
    <property type="entry name" value="CNMP_BINDING_2"/>
    <property type="match status" value="1"/>
</dbReference>
<reference evidence="12" key="1">
    <citation type="submission" date="2021-02" db="EMBL/GenBank/DDBJ databases">
        <authorList>
            <person name="Nowell W R."/>
        </authorList>
    </citation>
    <scope>NUCLEOTIDE SEQUENCE</scope>
</reference>
<dbReference type="CDD" id="cd00038">
    <property type="entry name" value="CAP_ED"/>
    <property type="match status" value="1"/>
</dbReference>
<dbReference type="PROSITE" id="PS00888">
    <property type="entry name" value="CNMP_BINDING_1"/>
    <property type="match status" value="1"/>
</dbReference>
<evidence type="ECO:0000256" key="4">
    <source>
        <dbReference type="ARBA" id="ARBA00022989"/>
    </source>
</evidence>
<dbReference type="InterPro" id="IPR018488">
    <property type="entry name" value="cNMP-bd_CS"/>
</dbReference>
<evidence type="ECO:0000256" key="2">
    <source>
        <dbReference type="ARBA" id="ARBA00022448"/>
    </source>
</evidence>
<evidence type="ECO:0000256" key="6">
    <source>
        <dbReference type="ARBA" id="ARBA00023136"/>
    </source>
</evidence>
<evidence type="ECO:0000313" key="11">
    <source>
        <dbReference type="EMBL" id="CAF4801126.1"/>
    </source>
</evidence>
<evidence type="ECO:0000256" key="9">
    <source>
        <dbReference type="SAM" id="MobiDB-lite"/>
    </source>
</evidence>
<evidence type="ECO:0000256" key="3">
    <source>
        <dbReference type="ARBA" id="ARBA00022692"/>
    </source>
</evidence>
<organism evidence="12 13">
    <name type="scientific">Rotaria magnacalcarata</name>
    <dbReference type="NCBI Taxonomy" id="392030"/>
    <lineage>
        <taxon>Eukaryota</taxon>
        <taxon>Metazoa</taxon>
        <taxon>Spiralia</taxon>
        <taxon>Gnathifera</taxon>
        <taxon>Rotifera</taxon>
        <taxon>Eurotatoria</taxon>
        <taxon>Bdelloidea</taxon>
        <taxon>Philodinida</taxon>
        <taxon>Philodinidae</taxon>
        <taxon>Rotaria</taxon>
    </lineage>
</organism>
<dbReference type="EMBL" id="CAJOBH010140141">
    <property type="protein sequence ID" value="CAF4801126.1"/>
    <property type="molecule type" value="Genomic_DNA"/>
</dbReference>
<evidence type="ECO:0000256" key="5">
    <source>
        <dbReference type="ARBA" id="ARBA00023065"/>
    </source>
</evidence>
<evidence type="ECO:0000313" key="13">
    <source>
        <dbReference type="Proteomes" id="UP000681720"/>
    </source>
</evidence>
<sequence length="264" mass="29360">VTIFQECQPEFLHDLVLKMRAYIFTPGDIICRKGEVAREMFIIADGVLEVVNDQDDVLTRLVAGDFFGEIGILNIDGANRRTADVRSVGYSELFSLSKEDVLEGCRDYPEAERKLYEYAHNRLDFDRAKNEAADNMTDAFNALTSTASCLKHHPAVVVPTSPDLLFVPTKADRDFVNDNSDNDGEVEKGPSGCSDEGISSIDTARLKSKILKPNSQNCGCKHQHILEFCQNSSSKQISSFRSSDCTYSNDLISEIDLLISDNMV</sequence>
<comment type="caution">
    <text evidence="12">The sequence shown here is derived from an EMBL/GenBank/DDBJ whole genome shotgun (WGS) entry which is preliminary data.</text>
</comment>
<gene>
    <name evidence="11" type="ORF">BYL167_LOCUS48150</name>
    <name evidence="12" type="ORF">GIL414_LOCUS62347</name>
</gene>
<dbReference type="GO" id="GO:0016020">
    <property type="term" value="C:membrane"/>
    <property type="evidence" value="ECO:0007669"/>
    <property type="project" value="UniProtKB-SubCell"/>
</dbReference>
<dbReference type="EMBL" id="CAJOBJ010250614">
    <property type="protein sequence ID" value="CAF5093502.1"/>
    <property type="molecule type" value="Genomic_DNA"/>
</dbReference>
<keyword evidence="2" id="KW-0813">Transport</keyword>
<dbReference type="InterPro" id="IPR000595">
    <property type="entry name" value="cNMP-bd_dom"/>
</dbReference>
<dbReference type="AlphaFoldDB" id="A0A8S3EYR6"/>
<accession>A0A8S3EYR6</accession>
<dbReference type="InterPro" id="IPR014710">
    <property type="entry name" value="RmlC-like_jellyroll"/>
</dbReference>
<dbReference type="GO" id="GO:0044877">
    <property type="term" value="F:protein-containing complex binding"/>
    <property type="evidence" value="ECO:0007669"/>
    <property type="project" value="TreeGrafter"/>
</dbReference>
<dbReference type="Proteomes" id="UP000681720">
    <property type="component" value="Unassembled WGS sequence"/>
</dbReference>
<dbReference type="PROSITE" id="PS50042">
    <property type="entry name" value="CNMP_BINDING_3"/>
    <property type="match status" value="1"/>
</dbReference>
<dbReference type="PANTHER" id="PTHR45638">
    <property type="entry name" value="CYCLIC NUCLEOTIDE-GATED CATION CHANNEL SUBUNIT A"/>
    <property type="match status" value="1"/>
</dbReference>
<keyword evidence="6" id="KW-0472">Membrane</keyword>
<feature type="region of interest" description="Disordered" evidence="9">
    <location>
        <begin position="176"/>
        <end position="198"/>
    </location>
</feature>
<dbReference type="Gene3D" id="2.60.120.10">
    <property type="entry name" value="Jelly Rolls"/>
    <property type="match status" value="1"/>
</dbReference>
<name>A0A8S3EYR6_9BILA</name>
<evidence type="ECO:0000256" key="8">
    <source>
        <dbReference type="ARBA" id="ARBA00023303"/>
    </source>
</evidence>
<dbReference type="SMART" id="SM00100">
    <property type="entry name" value="cNMP"/>
    <property type="match status" value="1"/>
</dbReference>
<dbReference type="InterPro" id="IPR018490">
    <property type="entry name" value="cNMP-bd_dom_sf"/>
</dbReference>
<dbReference type="GO" id="GO:0005221">
    <property type="term" value="F:intracellularly cyclic nucleotide-activated monoatomic cation channel activity"/>
    <property type="evidence" value="ECO:0007669"/>
    <property type="project" value="InterPro"/>
</dbReference>
<dbReference type="InterPro" id="IPR050866">
    <property type="entry name" value="CNG_cation_channel"/>
</dbReference>